<dbReference type="RefSeq" id="WP_198882572.1">
    <property type="nucleotide sequence ID" value="NZ_JAEKJA010000010.1"/>
</dbReference>
<sequence>MTEAFDNPHEPIANAAEAEFWNSASGRKWVEQERALDAALADPLAALIEAAAIEAGDVVLDVGCGTGASTLMAAEAASSGSVTGIDVSTPMLERASERARAAGLANARFVLADAQTHAFEAAACDVAISRFGVMFFENPVAAFGNLLGALRPGGRIAFVTWAALADNPWFSLPREIAVARLGPLPAGDPNAPGPMAFQDISRVVAILRAAGFGEVEGRAIAPMLTPPGDAAAVARTAGQIGPAARALRLYEAGAEDAAAIEASLTEALRAYEVDGAVRIPAALNLYTARRPS</sequence>
<evidence type="ECO:0000256" key="3">
    <source>
        <dbReference type="ARBA" id="ARBA00022691"/>
    </source>
</evidence>
<name>A0A934IS57_9HYPH</name>
<dbReference type="PANTHER" id="PTHR43464:SF19">
    <property type="entry name" value="UBIQUINONE BIOSYNTHESIS O-METHYLTRANSFERASE, MITOCHONDRIAL"/>
    <property type="match status" value="1"/>
</dbReference>
<dbReference type="PANTHER" id="PTHR43464">
    <property type="entry name" value="METHYLTRANSFERASE"/>
    <property type="match status" value="1"/>
</dbReference>
<dbReference type="AlphaFoldDB" id="A0A934IS57"/>
<evidence type="ECO:0000259" key="4">
    <source>
        <dbReference type="Pfam" id="PF13649"/>
    </source>
</evidence>
<evidence type="ECO:0000313" key="5">
    <source>
        <dbReference type="EMBL" id="MBJ3776679.1"/>
    </source>
</evidence>
<dbReference type="Gene3D" id="3.40.50.150">
    <property type="entry name" value="Vaccinia Virus protein VP39"/>
    <property type="match status" value="1"/>
</dbReference>
<keyword evidence="3" id="KW-0949">S-adenosyl-L-methionine</keyword>
<proteinExistence type="predicted"/>
<dbReference type="GO" id="GO:0032259">
    <property type="term" value="P:methylation"/>
    <property type="evidence" value="ECO:0007669"/>
    <property type="project" value="UniProtKB-KW"/>
</dbReference>
<evidence type="ECO:0000313" key="6">
    <source>
        <dbReference type="Proteomes" id="UP000609531"/>
    </source>
</evidence>
<keyword evidence="6" id="KW-1185">Reference proteome</keyword>
<protein>
    <submittedName>
        <fullName evidence="5">Class I SAM-dependent methyltransferase</fullName>
    </submittedName>
</protein>
<dbReference type="Pfam" id="PF13649">
    <property type="entry name" value="Methyltransf_25"/>
    <property type="match status" value="1"/>
</dbReference>
<keyword evidence="1 5" id="KW-0489">Methyltransferase</keyword>
<comment type="caution">
    <text evidence="5">The sequence shown here is derived from an EMBL/GenBank/DDBJ whole genome shotgun (WGS) entry which is preliminary data.</text>
</comment>
<dbReference type="InterPro" id="IPR029063">
    <property type="entry name" value="SAM-dependent_MTases_sf"/>
</dbReference>
<dbReference type="CDD" id="cd02440">
    <property type="entry name" value="AdoMet_MTases"/>
    <property type="match status" value="1"/>
</dbReference>
<feature type="domain" description="Methyltransferase" evidence="4">
    <location>
        <begin position="59"/>
        <end position="154"/>
    </location>
</feature>
<dbReference type="EMBL" id="JAEKJA010000010">
    <property type="protein sequence ID" value="MBJ3776679.1"/>
    <property type="molecule type" value="Genomic_DNA"/>
</dbReference>
<dbReference type="GO" id="GO:0008168">
    <property type="term" value="F:methyltransferase activity"/>
    <property type="evidence" value="ECO:0007669"/>
    <property type="project" value="UniProtKB-KW"/>
</dbReference>
<evidence type="ECO:0000256" key="1">
    <source>
        <dbReference type="ARBA" id="ARBA00022603"/>
    </source>
</evidence>
<keyword evidence="2" id="KW-0808">Transferase</keyword>
<organism evidence="5 6">
    <name type="scientific">Acuticoccus mangrovi</name>
    <dbReference type="NCBI Taxonomy" id="2796142"/>
    <lineage>
        <taxon>Bacteria</taxon>
        <taxon>Pseudomonadati</taxon>
        <taxon>Pseudomonadota</taxon>
        <taxon>Alphaproteobacteria</taxon>
        <taxon>Hyphomicrobiales</taxon>
        <taxon>Amorphaceae</taxon>
        <taxon>Acuticoccus</taxon>
    </lineage>
</organism>
<evidence type="ECO:0000256" key="2">
    <source>
        <dbReference type="ARBA" id="ARBA00022679"/>
    </source>
</evidence>
<dbReference type="SUPFAM" id="SSF53335">
    <property type="entry name" value="S-adenosyl-L-methionine-dependent methyltransferases"/>
    <property type="match status" value="1"/>
</dbReference>
<reference evidence="5" key="1">
    <citation type="submission" date="2020-12" db="EMBL/GenBank/DDBJ databases">
        <title>Bacterial taxonomy.</title>
        <authorList>
            <person name="Pan X."/>
        </authorList>
    </citation>
    <scope>NUCLEOTIDE SEQUENCE</scope>
    <source>
        <strain evidence="5">B2012</strain>
    </source>
</reference>
<dbReference type="InterPro" id="IPR041698">
    <property type="entry name" value="Methyltransf_25"/>
</dbReference>
<gene>
    <name evidence="5" type="ORF">JCR33_13315</name>
</gene>
<accession>A0A934IS57</accession>
<dbReference type="Proteomes" id="UP000609531">
    <property type="component" value="Unassembled WGS sequence"/>
</dbReference>